<reference evidence="2 3" key="1">
    <citation type="submission" date="2020-06" db="EMBL/GenBank/DDBJ databases">
        <title>The endosymbiont of the kinetoplastid Bodo saltans is a Paracaedibacter-like alpha-proteobacterium possessing a putative toxin-antitoxin system.</title>
        <authorList>
            <person name="Midha S."/>
            <person name="Rigden D.J."/>
            <person name="Siozios S."/>
            <person name="Hurst G.D.D."/>
            <person name="Jackson A.P."/>
        </authorList>
    </citation>
    <scope>NUCLEOTIDE SEQUENCE [LARGE SCALE GENOMIC DNA]</scope>
    <source>
        <strain evidence="2">Lake Konstanz</strain>
    </source>
</reference>
<sequence length="299" mass="33842">MRFITTALQYLIVINSLISTGFAAHHFPCGASVIKRNAVLNRVISPRNIQRFAKATHPLALNKLIKIPEILQHLCNHAFLQYVPLGLLGPQWAPYVPDVRNSFLEFIQHHDLYSLSTELQITSSSVWLDNSMVAPAPSSDASHNTFIYNLITDLECDSDRILVFNNQNHTHTQKIIRVVQMGLGSDRLQNSKDPETKAWLEFLTQAHLMQDIPRQTPDNVAIAYSALDLNHWSAEATAYYYNSLTPHSPLTQKELIDVIAIINLCLDKNYPIASMVKYTGLCPTMIRTLIDQSNHSQRQ</sequence>
<evidence type="ECO:0000313" key="2">
    <source>
        <dbReference type="EMBL" id="QOL19390.1"/>
    </source>
</evidence>
<evidence type="ECO:0000313" key="3">
    <source>
        <dbReference type="Proteomes" id="UP000594001"/>
    </source>
</evidence>
<dbReference type="EMBL" id="CP054719">
    <property type="protein sequence ID" value="QOL19390.1"/>
    <property type="molecule type" value="Genomic_DNA"/>
</dbReference>
<keyword evidence="1" id="KW-0732">Signal</keyword>
<evidence type="ECO:0000256" key="1">
    <source>
        <dbReference type="SAM" id="SignalP"/>
    </source>
</evidence>
<dbReference type="KEGG" id="pbal:CPBP_00142"/>
<dbReference type="Proteomes" id="UP000594001">
    <property type="component" value="Chromosome"/>
</dbReference>
<accession>A0A7L9RS09</accession>
<name>A0A7L9RS09_9PROT</name>
<feature type="signal peptide" evidence="1">
    <location>
        <begin position="1"/>
        <end position="23"/>
    </location>
</feature>
<gene>
    <name evidence="2" type="ORF">CPBP_00142</name>
</gene>
<dbReference type="AlphaFoldDB" id="A0A7L9RS09"/>
<organism evidence="2 3">
    <name type="scientific">Candidatus Bodocaedibacter vickermanii</name>
    <dbReference type="NCBI Taxonomy" id="2741701"/>
    <lineage>
        <taxon>Bacteria</taxon>
        <taxon>Pseudomonadati</taxon>
        <taxon>Pseudomonadota</taxon>
        <taxon>Alphaproteobacteria</taxon>
        <taxon>Holosporales</taxon>
        <taxon>Candidatus Paracaedibacteraceae</taxon>
        <taxon>Candidatus Bodocaedibacter</taxon>
    </lineage>
</organism>
<dbReference type="RefSeq" id="WP_350332143.1">
    <property type="nucleotide sequence ID" value="NZ_CP054719.1"/>
</dbReference>
<protein>
    <submittedName>
        <fullName evidence="2">Uncharacterized protein</fullName>
    </submittedName>
</protein>
<proteinExistence type="predicted"/>
<keyword evidence="3" id="KW-1185">Reference proteome</keyword>
<feature type="chain" id="PRO_5032455590" evidence="1">
    <location>
        <begin position="24"/>
        <end position="299"/>
    </location>
</feature>